<keyword evidence="6" id="KW-0206">Cytoskeleton</keyword>
<evidence type="ECO:0000256" key="4">
    <source>
        <dbReference type="ARBA" id="ARBA00022723"/>
    </source>
</evidence>
<comment type="similarity">
    <text evidence="8">Belongs to the cytochrome b5 family.</text>
</comment>
<dbReference type="EMBL" id="NIVC01002652">
    <property type="protein sequence ID" value="PAA56219.1"/>
    <property type="molecule type" value="Genomic_DNA"/>
</dbReference>
<sequence>MTIKTRPKYFTPNEVAVHNTVDSLWVSFLGKVYDLTTLCYKHQGSILLKPIISNAGKDISHWFDPKTRDIRTHTDPVSGCRMPYTPHGRFVHVAPPYPSSDWCNDFGRPWWRDEAAYCIGLLSVKTRFVRVINTLTQQKQVIEVCSEETLQEILQRYLKHNAHAASYTWKYDRRELDMEKTLADNDIPDEDEEFYELKIDEEKHLQQLHLYFNDDLTEA</sequence>
<comment type="caution">
    <text evidence="12">The sequence shown here is derived from an EMBL/GenBank/DDBJ whole genome shotgun (WGS) entry which is preliminary data.</text>
</comment>
<dbReference type="Gene3D" id="3.10.120.10">
    <property type="entry name" value="Cytochrome b5-like heme/steroid binding domain"/>
    <property type="match status" value="1"/>
</dbReference>
<dbReference type="SMART" id="SM01117">
    <property type="entry name" value="Cyt-b5"/>
    <property type="match status" value="1"/>
</dbReference>
<evidence type="ECO:0000256" key="9">
    <source>
        <dbReference type="ARBA" id="ARBA00040649"/>
    </source>
</evidence>
<proteinExistence type="inferred from homology"/>
<name>A0A267E5X7_9PLAT</name>
<evidence type="ECO:0000259" key="11">
    <source>
        <dbReference type="PROSITE" id="PS50255"/>
    </source>
</evidence>
<evidence type="ECO:0000313" key="12">
    <source>
        <dbReference type="EMBL" id="PAA56219.1"/>
    </source>
</evidence>
<comment type="function">
    <text evidence="10">Radial spoke stalk protein that binds heme under oxidizing conditions. Required for the coordinated beating of multiple cilia maybe by functioning in a redox signaling pathway.</text>
</comment>
<protein>
    <recommendedName>
        <fullName evidence="9">Cytochrome b5 domain-containing protein 1</fullName>
    </recommendedName>
</protein>
<dbReference type="SUPFAM" id="SSF55856">
    <property type="entry name" value="Cytochrome b5-like heme/steroid binding domain"/>
    <property type="match status" value="1"/>
</dbReference>
<dbReference type="STRING" id="282301.A0A267E5X7"/>
<feature type="domain" description="Cytochrome b5 heme-binding" evidence="11">
    <location>
        <begin position="7"/>
        <end position="75"/>
    </location>
</feature>
<keyword evidence="13" id="KW-1185">Reference proteome</keyword>
<dbReference type="Pfam" id="PF00173">
    <property type="entry name" value="Cyt-b5"/>
    <property type="match status" value="1"/>
</dbReference>
<dbReference type="AlphaFoldDB" id="A0A267E5X7"/>
<evidence type="ECO:0000313" key="13">
    <source>
        <dbReference type="Proteomes" id="UP000215902"/>
    </source>
</evidence>
<dbReference type="GO" id="GO:0046872">
    <property type="term" value="F:metal ion binding"/>
    <property type="evidence" value="ECO:0007669"/>
    <property type="project" value="UniProtKB-KW"/>
</dbReference>
<keyword evidence="5" id="KW-0408">Iron</keyword>
<keyword evidence="2" id="KW-0963">Cytoplasm</keyword>
<evidence type="ECO:0000256" key="5">
    <source>
        <dbReference type="ARBA" id="ARBA00023004"/>
    </source>
</evidence>
<evidence type="ECO:0000256" key="3">
    <source>
        <dbReference type="ARBA" id="ARBA00022617"/>
    </source>
</evidence>
<dbReference type="Proteomes" id="UP000215902">
    <property type="component" value="Unassembled WGS sequence"/>
</dbReference>
<gene>
    <name evidence="12" type="ORF">BOX15_Mlig003773g1</name>
</gene>
<keyword evidence="3" id="KW-0349">Heme</keyword>
<evidence type="ECO:0000256" key="7">
    <source>
        <dbReference type="ARBA" id="ARBA00023273"/>
    </source>
</evidence>
<keyword evidence="7" id="KW-0966">Cell projection</keyword>
<dbReference type="PANTHER" id="PTHR21281">
    <property type="entry name" value="CYTOCHROME B5 DOMAIN-CONTAINING PROTEIN 1"/>
    <property type="match status" value="1"/>
</dbReference>
<evidence type="ECO:0000256" key="2">
    <source>
        <dbReference type="ARBA" id="ARBA00022490"/>
    </source>
</evidence>
<evidence type="ECO:0000256" key="8">
    <source>
        <dbReference type="ARBA" id="ARBA00038168"/>
    </source>
</evidence>
<organism evidence="12 13">
    <name type="scientific">Macrostomum lignano</name>
    <dbReference type="NCBI Taxonomy" id="282301"/>
    <lineage>
        <taxon>Eukaryota</taxon>
        <taxon>Metazoa</taxon>
        <taxon>Spiralia</taxon>
        <taxon>Lophotrochozoa</taxon>
        <taxon>Platyhelminthes</taxon>
        <taxon>Rhabditophora</taxon>
        <taxon>Macrostomorpha</taxon>
        <taxon>Macrostomida</taxon>
        <taxon>Macrostomidae</taxon>
        <taxon>Macrostomum</taxon>
    </lineage>
</organism>
<dbReference type="InterPro" id="IPR036400">
    <property type="entry name" value="Cyt_B5-like_heme/steroid_sf"/>
</dbReference>
<comment type="subcellular location">
    <subcellularLocation>
        <location evidence="1">Cytoplasm</location>
        <location evidence="1">Cytoskeleton</location>
        <location evidence="1">Cilium axoneme</location>
    </subcellularLocation>
</comment>
<dbReference type="InterPro" id="IPR001199">
    <property type="entry name" value="Cyt_B5-like_heme/steroid-bd"/>
</dbReference>
<evidence type="ECO:0000256" key="6">
    <source>
        <dbReference type="ARBA" id="ARBA00023212"/>
    </source>
</evidence>
<dbReference type="InterPro" id="IPR052320">
    <property type="entry name" value="Cytochrome_b5_domain"/>
</dbReference>
<reference evidence="12 13" key="1">
    <citation type="submission" date="2017-06" db="EMBL/GenBank/DDBJ databases">
        <title>A platform for efficient transgenesis in Macrostomum lignano, a flatworm model organism for stem cell research.</title>
        <authorList>
            <person name="Berezikov E."/>
        </authorList>
    </citation>
    <scope>NUCLEOTIDE SEQUENCE [LARGE SCALE GENOMIC DNA]</scope>
    <source>
        <strain evidence="12">DV1</strain>
        <tissue evidence="12">Whole organism</tissue>
    </source>
</reference>
<dbReference type="OrthoDB" id="260091at2759"/>
<evidence type="ECO:0000256" key="10">
    <source>
        <dbReference type="ARBA" id="ARBA00046139"/>
    </source>
</evidence>
<keyword evidence="4" id="KW-0479">Metal-binding</keyword>
<evidence type="ECO:0000256" key="1">
    <source>
        <dbReference type="ARBA" id="ARBA00004430"/>
    </source>
</evidence>
<accession>A0A267E5X7</accession>
<dbReference type="PROSITE" id="PS50255">
    <property type="entry name" value="CYTOCHROME_B5_2"/>
    <property type="match status" value="1"/>
</dbReference>
<dbReference type="GO" id="GO:0005930">
    <property type="term" value="C:axoneme"/>
    <property type="evidence" value="ECO:0007669"/>
    <property type="project" value="UniProtKB-SubCell"/>
</dbReference>
<dbReference type="PANTHER" id="PTHR21281:SF0">
    <property type="entry name" value="CYTOCHROME B5 DOMAIN-CONTAINING PROTEIN 1"/>
    <property type="match status" value="1"/>
</dbReference>